<keyword evidence="13" id="KW-0808">Transferase</keyword>
<evidence type="ECO:0000256" key="20">
    <source>
        <dbReference type="ARBA" id="ARBA00023136"/>
    </source>
</evidence>
<keyword evidence="18" id="KW-0573">Peptidoglycan synthesis</keyword>
<evidence type="ECO:0000256" key="3">
    <source>
        <dbReference type="ARBA" id="ARBA00004752"/>
    </source>
</evidence>
<evidence type="ECO:0000256" key="9">
    <source>
        <dbReference type="ARBA" id="ARBA00022519"/>
    </source>
</evidence>
<dbReference type="InterPro" id="IPR023346">
    <property type="entry name" value="Lysozyme-like_dom_sf"/>
</dbReference>
<gene>
    <name evidence="32" type="ORF">M3P05_11720</name>
</gene>
<dbReference type="InterPro" id="IPR001460">
    <property type="entry name" value="PCN-bd_Tpept"/>
</dbReference>
<feature type="transmembrane region" description="Helical" evidence="28">
    <location>
        <begin position="12"/>
        <end position="33"/>
    </location>
</feature>
<dbReference type="Proteomes" id="UP001203338">
    <property type="component" value="Unassembled WGS sequence"/>
</dbReference>
<evidence type="ECO:0000256" key="13">
    <source>
        <dbReference type="ARBA" id="ARBA00022679"/>
    </source>
</evidence>
<keyword evidence="12" id="KW-0328">Glycosyltransferase</keyword>
<feature type="region of interest" description="Disordered" evidence="27">
    <location>
        <begin position="802"/>
        <end position="827"/>
    </location>
</feature>
<evidence type="ECO:0000256" key="27">
    <source>
        <dbReference type="SAM" id="MobiDB-lite"/>
    </source>
</evidence>
<comment type="pathway">
    <text evidence="3">Cell wall biogenesis; peptidoglycan biosynthesis.</text>
</comment>
<dbReference type="InterPro" id="IPR050396">
    <property type="entry name" value="Glycosyltr_51/Transpeptidase"/>
</dbReference>
<proteinExistence type="inferred from homology"/>
<dbReference type="RefSeq" id="WP_249699839.1">
    <property type="nucleotide sequence ID" value="NZ_JAMFLX010000014.1"/>
</dbReference>
<evidence type="ECO:0000256" key="24">
    <source>
        <dbReference type="ARBA" id="ARBA00034000"/>
    </source>
</evidence>
<organism evidence="32 33">
    <name type="scientific">Parendozoicomonas callyspongiae</name>
    <dbReference type="NCBI Taxonomy" id="2942213"/>
    <lineage>
        <taxon>Bacteria</taxon>
        <taxon>Pseudomonadati</taxon>
        <taxon>Pseudomonadota</taxon>
        <taxon>Gammaproteobacteria</taxon>
        <taxon>Oceanospirillales</taxon>
        <taxon>Endozoicomonadaceae</taxon>
        <taxon>Parendozoicomonas</taxon>
    </lineage>
</organism>
<feature type="domain" description="Penicillin-binding protein OB-like" evidence="31">
    <location>
        <begin position="320"/>
        <end position="423"/>
    </location>
</feature>
<protein>
    <recommendedName>
        <fullName evidence="7">Penicillin-binding protein 1A</fullName>
        <ecNumber evidence="25">2.4.99.28</ecNumber>
        <ecNumber evidence="6">3.4.16.4</ecNumber>
    </recommendedName>
</protein>
<keyword evidence="22" id="KW-0511">Multifunctional enzyme</keyword>
<dbReference type="PANTHER" id="PTHR32282:SF27">
    <property type="entry name" value="PENICILLIN-BINDING PROTEIN 1A"/>
    <property type="match status" value="1"/>
</dbReference>
<sequence length="827" mass="92336">MSKAVRVARFGLWCGVAVLCGALLIGSSAFLYLSPSLPSVESLRDVRLQTPLRIYAEDGSLIAEFGEKRRSPVNIEEVPDTLIKAFLAAEDDRFFSHNGVDINGLLRATVQLVSTGRIQSGGSTITMQVAKNFFLSRERVFSRKFNEILLAMEIERKLSKPEIIELYLNKIYLGNRAYGIEAAAQVYYGKSVDELSLAQMAMIAGLPKAPSKYNPLANAPRSLLRRNWILERMRDLGYITEAEFTEAVDRPVTARYHSLPIDLEAPYVAEAVRMEVAQLYGANTYTDGYEVYTSINSEQQRAANTAIDKGLQAYDERHGYRGPEQELSTNPAEWQQTLNTTSKIGQLQAAVVTDVSEQGASILFRDGSNAVLDWEGMKWAKPYIDVNRQGKSPKIPEDVLKPGYLIRVRASDEGWRLSQIPEAQSAMIAIKPEDGAITAMVGGFNFYDSKYNRVTQANRQVGSAFKPFVYSAAIQKGANPATMINDAPVVFNDDKLESHWRPQNDNQKFYGPTRIREGLYRSRNLVSIRLLQRTGVNYTLDYMEQLGLPRDKLPENLSLSLGSAGLTPLELATGYTVIANGGFKVEPYMIRRIDRLDTTVLEYEPTVACRECTEEDFQKQEELAQEQVQPVVELDATDIDTTDQLKLLADIAQPEIPVVRKLAPRVMDKRTNYIMYDMMQDVIQRGTGRRAKALNRSDLAGKTGTTNDQRDVWFSGFNPSLQATVWLGFDQPSTLGRWEYGANAALPIWIDFIKVALRNQPDITVPQPEGLVTLKIDPKTGQPAAPGDPDAIFEIFRAEDAPKISPIDNPGSSNETEEETFNPGDIF</sequence>
<dbReference type="InterPro" id="IPR036950">
    <property type="entry name" value="PBP_transglycosylase"/>
</dbReference>
<dbReference type="InterPro" id="IPR012338">
    <property type="entry name" value="Beta-lactam/transpept-like"/>
</dbReference>
<evidence type="ECO:0000256" key="17">
    <source>
        <dbReference type="ARBA" id="ARBA00022968"/>
    </source>
</evidence>
<comment type="subcellular location">
    <subcellularLocation>
        <location evidence="2">Cell inner membrane</location>
        <topology evidence="2">Single-pass type II membrane protein</topology>
    </subcellularLocation>
</comment>
<evidence type="ECO:0000256" key="23">
    <source>
        <dbReference type="ARBA" id="ARBA00023316"/>
    </source>
</evidence>
<accession>A0ABT0PIL0</accession>
<evidence type="ECO:0000256" key="22">
    <source>
        <dbReference type="ARBA" id="ARBA00023268"/>
    </source>
</evidence>
<evidence type="ECO:0000256" key="5">
    <source>
        <dbReference type="ARBA" id="ARBA00007739"/>
    </source>
</evidence>
<keyword evidence="19 28" id="KW-1133">Transmembrane helix</keyword>
<comment type="catalytic activity">
    <reaction evidence="26">
        <text>[GlcNAc-(1-&gt;4)-Mur2Ac(oyl-L-Ala-gamma-D-Glu-L-Lys-D-Ala-D-Ala)](n)-di-trans,octa-cis-undecaprenyl diphosphate + beta-D-GlcNAc-(1-&gt;4)-Mur2Ac(oyl-L-Ala-gamma-D-Glu-L-Lys-D-Ala-D-Ala)-di-trans,octa-cis-undecaprenyl diphosphate = [GlcNAc-(1-&gt;4)-Mur2Ac(oyl-L-Ala-gamma-D-Glu-L-Lys-D-Ala-D-Ala)](n+1)-di-trans,octa-cis-undecaprenyl diphosphate + di-trans,octa-cis-undecaprenyl diphosphate + H(+)</text>
        <dbReference type="Rhea" id="RHEA:23708"/>
        <dbReference type="Rhea" id="RHEA-COMP:9602"/>
        <dbReference type="Rhea" id="RHEA-COMP:9603"/>
        <dbReference type="ChEBI" id="CHEBI:15378"/>
        <dbReference type="ChEBI" id="CHEBI:58405"/>
        <dbReference type="ChEBI" id="CHEBI:60033"/>
        <dbReference type="ChEBI" id="CHEBI:78435"/>
        <dbReference type="EC" id="2.4.99.28"/>
    </reaction>
</comment>
<evidence type="ECO:0000313" key="33">
    <source>
        <dbReference type="Proteomes" id="UP001203338"/>
    </source>
</evidence>
<evidence type="ECO:0000256" key="18">
    <source>
        <dbReference type="ARBA" id="ARBA00022984"/>
    </source>
</evidence>
<evidence type="ECO:0000259" key="29">
    <source>
        <dbReference type="Pfam" id="PF00905"/>
    </source>
</evidence>
<dbReference type="Pfam" id="PF00905">
    <property type="entry name" value="Transpeptidase"/>
    <property type="match status" value="1"/>
</dbReference>
<evidence type="ECO:0000256" key="1">
    <source>
        <dbReference type="ARBA" id="ARBA00002624"/>
    </source>
</evidence>
<evidence type="ECO:0000259" key="31">
    <source>
        <dbReference type="Pfam" id="PF17092"/>
    </source>
</evidence>
<evidence type="ECO:0000259" key="30">
    <source>
        <dbReference type="Pfam" id="PF00912"/>
    </source>
</evidence>
<dbReference type="Gene3D" id="1.10.3810.10">
    <property type="entry name" value="Biosynthetic peptidoglycan transglycosylase-like"/>
    <property type="match status" value="1"/>
</dbReference>
<comment type="similarity">
    <text evidence="5">In the N-terminal section; belongs to the glycosyltransferase 51 family.</text>
</comment>
<evidence type="ECO:0000256" key="10">
    <source>
        <dbReference type="ARBA" id="ARBA00022645"/>
    </source>
</evidence>
<dbReference type="EMBL" id="JAMFLX010000014">
    <property type="protein sequence ID" value="MCL6270592.1"/>
    <property type="molecule type" value="Genomic_DNA"/>
</dbReference>
<feature type="domain" description="Glycosyl transferase family 51" evidence="30">
    <location>
        <begin position="59"/>
        <end position="233"/>
    </location>
</feature>
<dbReference type="NCBIfam" id="TIGR02074">
    <property type="entry name" value="PBP_1a_fam"/>
    <property type="match status" value="1"/>
</dbReference>
<dbReference type="Pfam" id="PF00912">
    <property type="entry name" value="Transgly"/>
    <property type="match status" value="1"/>
</dbReference>
<evidence type="ECO:0000256" key="2">
    <source>
        <dbReference type="ARBA" id="ARBA00004249"/>
    </source>
</evidence>
<dbReference type="PANTHER" id="PTHR32282">
    <property type="entry name" value="BINDING PROTEIN TRANSPEPTIDASE, PUTATIVE-RELATED"/>
    <property type="match status" value="1"/>
</dbReference>
<keyword evidence="21" id="KW-0046">Antibiotic resistance</keyword>
<evidence type="ECO:0000256" key="19">
    <source>
        <dbReference type="ARBA" id="ARBA00022989"/>
    </source>
</evidence>
<name>A0ABT0PIL0_9GAMM</name>
<dbReference type="SUPFAM" id="SSF56601">
    <property type="entry name" value="beta-lactamase/transpeptidase-like"/>
    <property type="match status" value="1"/>
</dbReference>
<dbReference type="EC" id="3.4.16.4" evidence="6"/>
<comment type="catalytic activity">
    <reaction evidence="24">
        <text>Preferential cleavage: (Ac)2-L-Lys-D-Ala-|-D-Ala. Also transpeptidation of peptidyl-alanyl moieties that are N-acyl substituents of D-alanine.</text>
        <dbReference type="EC" id="3.4.16.4"/>
    </reaction>
</comment>
<keyword evidence="15" id="KW-0378">Hydrolase</keyword>
<keyword evidence="14 28" id="KW-0812">Transmembrane</keyword>
<evidence type="ECO:0000256" key="15">
    <source>
        <dbReference type="ARBA" id="ARBA00022801"/>
    </source>
</evidence>
<keyword evidence="23" id="KW-0961">Cell wall biogenesis/degradation</keyword>
<dbReference type="Pfam" id="PF17092">
    <property type="entry name" value="PCB_OB"/>
    <property type="match status" value="1"/>
</dbReference>
<evidence type="ECO:0000256" key="6">
    <source>
        <dbReference type="ARBA" id="ARBA00012448"/>
    </source>
</evidence>
<evidence type="ECO:0000256" key="4">
    <source>
        <dbReference type="ARBA" id="ARBA00007090"/>
    </source>
</evidence>
<evidence type="ECO:0000256" key="26">
    <source>
        <dbReference type="ARBA" id="ARBA00049902"/>
    </source>
</evidence>
<evidence type="ECO:0000256" key="8">
    <source>
        <dbReference type="ARBA" id="ARBA00022475"/>
    </source>
</evidence>
<evidence type="ECO:0000256" key="7">
    <source>
        <dbReference type="ARBA" id="ARBA00018638"/>
    </source>
</evidence>
<reference evidence="32 33" key="1">
    <citation type="submission" date="2022-05" db="EMBL/GenBank/DDBJ databases">
        <authorList>
            <person name="Park J.-S."/>
        </authorList>
    </citation>
    <scope>NUCLEOTIDE SEQUENCE [LARGE SCALE GENOMIC DNA]</scope>
    <source>
        <strain evidence="32 33">2012CJ34-2</strain>
    </source>
</reference>
<evidence type="ECO:0000256" key="11">
    <source>
        <dbReference type="ARBA" id="ARBA00022670"/>
    </source>
</evidence>
<keyword evidence="11" id="KW-0645">Protease</keyword>
<evidence type="ECO:0000256" key="12">
    <source>
        <dbReference type="ARBA" id="ARBA00022676"/>
    </source>
</evidence>
<evidence type="ECO:0000313" key="32">
    <source>
        <dbReference type="EMBL" id="MCL6270592.1"/>
    </source>
</evidence>
<keyword evidence="9" id="KW-0997">Cell inner membrane</keyword>
<dbReference type="Gene3D" id="3.40.710.10">
    <property type="entry name" value="DD-peptidase/beta-lactamase superfamily"/>
    <property type="match status" value="2"/>
</dbReference>
<evidence type="ECO:0000256" key="28">
    <source>
        <dbReference type="SAM" id="Phobius"/>
    </source>
</evidence>
<evidence type="ECO:0000256" key="16">
    <source>
        <dbReference type="ARBA" id="ARBA00022960"/>
    </source>
</evidence>
<keyword evidence="20 28" id="KW-0472">Membrane</keyword>
<dbReference type="InterPro" id="IPR031376">
    <property type="entry name" value="PCB_OB"/>
</dbReference>
<keyword evidence="17" id="KW-0735">Signal-anchor</keyword>
<comment type="similarity">
    <text evidence="4">In the C-terminal section; belongs to the transpeptidase family.</text>
</comment>
<dbReference type="InterPro" id="IPR001264">
    <property type="entry name" value="Glyco_trans_51"/>
</dbReference>
<feature type="domain" description="Penicillin-binding protein transpeptidase" evidence="29">
    <location>
        <begin position="427"/>
        <end position="726"/>
    </location>
</feature>
<evidence type="ECO:0000256" key="14">
    <source>
        <dbReference type="ARBA" id="ARBA00022692"/>
    </source>
</evidence>
<keyword evidence="10" id="KW-0121">Carboxypeptidase</keyword>
<comment type="caution">
    <text evidence="32">The sequence shown here is derived from an EMBL/GenBank/DDBJ whole genome shotgun (WGS) entry which is preliminary data.</text>
</comment>
<comment type="function">
    <text evidence="1">Cell wall formation. Synthesis of cross-linked peptidoglycan from the lipid intermediates. The enzyme has a penicillin-insensitive transglycosylase N-terminal domain (formation of linear glycan strands) and a penicillin-sensitive transpeptidase C-terminal domain (cross-linking of the peptide subunits).</text>
</comment>
<evidence type="ECO:0000256" key="25">
    <source>
        <dbReference type="ARBA" id="ARBA00044770"/>
    </source>
</evidence>
<dbReference type="SUPFAM" id="SSF53955">
    <property type="entry name" value="Lysozyme-like"/>
    <property type="match status" value="1"/>
</dbReference>
<keyword evidence="8" id="KW-1003">Cell membrane</keyword>
<keyword evidence="33" id="KW-1185">Reference proteome</keyword>
<evidence type="ECO:0000256" key="21">
    <source>
        <dbReference type="ARBA" id="ARBA00023251"/>
    </source>
</evidence>
<keyword evidence="16" id="KW-0133">Cell shape</keyword>
<dbReference type="EC" id="2.4.99.28" evidence="25"/>